<evidence type="ECO:0000259" key="2">
    <source>
        <dbReference type="Pfam" id="PF14420"/>
    </source>
</evidence>
<feature type="compositionally biased region" description="Low complexity" evidence="1">
    <location>
        <begin position="368"/>
        <end position="390"/>
    </location>
</feature>
<feature type="region of interest" description="Disordered" evidence="1">
    <location>
        <begin position="131"/>
        <end position="152"/>
    </location>
</feature>
<keyword evidence="4" id="KW-1185">Reference proteome</keyword>
<name>A0AAW0QZY4_9PEZI</name>
<evidence type="ECO:0000256" key="1">
    <source>
        <dbReference type="SAM" id="MobiDB-lite"/>
    </source>
</evidence>
<evidence type="ECO:0000313" key="4">
    <source>
        <dbReference type="Proteomes" id="UP001392437"/>
    </source>
</evidence>
<proteinExistence type="predicted"/>
<gene>
    <name evidence="3" type="ORF">PG999_004674</name>
</gene>
<accession>A0AAW0QZY4</accession>
<reference evidence="3 4" key="1">
    <citation type="submission" date="2023-01" db="EMBL/GenBank/DDBJ databases">
        <title>Analysis of 21 Apiospora genomes using comparative genomics revels a genus with tremendous synthesis potential of carbohydrate active enzymes and secondary metabolites.</title>
        <authorList>
            <person name="Sorensen T."/>
        </authorList>
    </citation>
    <scope>NUCLEOTIDE SEQUENCE [LARGE SCALE GENOMIC DNA]</scope>
    <source>
        <strain evidence="3 4">CBS 117206</strain>
    </source>
</reference>
<dbReference type="Pfam" id="PF14420">
    <property type="entry name" value="Clr5"/>
    <property type="match status" value="1"/>
</dbReference>
<feature type="region of interest" description="Disordered" evidence="1">
    <location>
        <begin position="368"/>
        <end position="402"/>
    </location>
</feature>
<evidence type="ECO:0000313" key="3">
    <source>
        <dbReference type="EMBL" id="KAK8120554.1"/>
    </source>
</evidence>
<dbReference type="InterPro" id="IPR025676">
    <property type="entry name" value="Clr5_dom"/>
</dbReference>
<dbReference type="AlphaFoldDB" id="A0AAW0QZY4"/>
<feature type="domain" description="Clr5" evidence="2">
    <location>
        <begin position="18"/>
        <end position="60"/>
    </location>
</feature>
<organism evidence="3 4">
    <name type="scientific">Apiospora kogelbergensis</name>
    <dbReference type="NCBI Taxonomy" id="1337665"/>
    <lineage>
        <taxon>Eukaryota</taxon>
        <taxon>Fungi</taxon>
        <taxon>Dikarya</taxon>
        <taxon>Ascomycota</taxon>
        <taxon>Pezizomycotina</taxon>
        <taxon>Sordariomycetes</taxon>
        <taxon>Xylariomycetidae</taxon>
        <taxon>Amphisphaeriales</taxon>
        <taxon>Apiosporaceae</taxon>
        <taxon>Apiospora</taxon>
    </lineage>
</organism>
<dbReference type="EMBL" id="JAQQWP010000004">
    <property type="protein sequence ID" value="KAK8120554.1"/>
    <property type="molecule type" value="Genomic_DNA"/>
</dbReference>
<sequence>MPPAQQQQQQQQWARPFDWSLRRSIITQLYILDDLPLKEVEEIMRNDYQFYATKWGLRKNLSSQFVEDLLTRNGQRNSPASAHTPNGALIVRNLNRRVNRYVRSGPGLGPNAELVHLLNGMNRPLQFGSPGTLGHAERSTMDSMSSRGPKSGPLGPAYNTAAGTTYYWITLIGIARNFLHENRFELGFALLNQCFDMFTKMLDPSPWLILAAFYGAYDLTRIDPRLGTIFMQYIDDLTNVGTAAAPHAFHTLFKILRQSGAEGVLESFEAVVLECFMNLMASSFTGKRPVFDIMRSFCRGFVKAYPITAPCIEAPRATVVKAFDKLKGKPDSLFIKPIAVKGRPSSGLKAIVCFPKFPMDNFLRKWASTRPSSSSSSPPSTSSSETSTTESDPKGHDSKRAESPLVFDPSLAELIIDKVIGETLVELHSGNLSVSARFMDLKDCFNPSPSVKYTDIEELRPAYQYLKAFYGNNASIYLQ</sequence>
<comment type="caution">
    <text evidence="3">The sequence shown here is derived from an EMBL/GenBank/DDBJ whole genome shotgun (WGS) entry which is preliminary data.</text>
</comment>
<protein>
    <recommendedName>
        <fullName evidence="2">Clr5 domain-containing protein</fullName>
    </recommendedName>
</protein>
<dbReference type="Proteomes" id="UP001392437">
    <property type="component" value="Unassembled WGS sequence"/>
</dbReference>
<feature type="compositionally biased region" description="Basic and acidic residues" evidence="1">
    <location>
        <begin position="391"/>
        <end position="402"/>
    </location>
</feature>